<dbReference type="Pfam" id="PF00687">
    <property type="entry name" value="Ribosomal_L1"/>
    <property type="match status" value="1"/>
</dbReference>
<evidence type="ECO:0000256" key="1">
    <source>
        <dbReference type="ARBA" id="ARBA00010531"/>
    </source>
</evidence>
<dbReference type="InterPro" id="IPR005878">
    <property type="entry name" value="Ribosom_uL1_bac-type"/>
</dbReference>
<dbReference type="NCBIfam" id="TIGR01169">
    <property type="entry name" value="rplA_bact"/>
    <property type="match status" value="1"/>
</dbReference>
<dbReference type="PANTHER" id="PTHR36427">
    <property type="entry name" value="54S RIBOSOMAL PROTEIN L1, MITOCHONDRIAL"/>
    <property type="match status" value="1"/>
</dbReference>
<evidence type="ECO:0000256" key="8">
    <source>
        <dbReference type="RuleBase" id="RU000659"/>
    </source>
</evidence>
<organism evidence="9">
    <name type="scientific">Neogoniolithon spectabile</name>
    <dbReference type="NCBI Taxonomy" id="231755"/>
    <lineage>
        <taxon>Eukaryota</taxon>
        <taxon>Rhodophyta</taxon>
        <taxon>Florideophyceae</taxon>
        <taxon>Corallinophycidae</taxon>
        <taxon>Corallinales</taxon>
        <taxon>Spongitidaceae</taxon>
        <taxon>Neogoniolithoideae</taxon>
        <taxon>Neogoniolithon</taxon>
    </lineage>
</organism>
<geneLocation type="plastid" evidence="9"/>
<evidence type="ECO:0000256" key="7">
    <source>
        <dbReference type="ARBA" id="ARBA00025388"/>
    </source>
</evidence>
<evidence type="ECO:0000256" key="4">
    <source>
        <dbReference type="ARBA" id="ARBA00022884"/>
    </source>
</evidence>
<dbReference type="GO" id="GO:0006412">
    <property type="term" value="P:translation"/>
    <property type="evidence" value="ECO:0007669"/>
    <property type="project" value="InterPro"/>
</dbReference>
<dbReference type="PANTHER" id="PTHR36427:SF3">
    <property type="entry name" value="LARGE RIBOSOMAL SUBUNIT PROTEIN UL1M"/>
    <property type="match status" value="1"/>
</dbReference>
<comment type="similarity">
    <text evidence="1 8">Belongs to the universal ribosomal protein uL1 family.</text>
</comment>
<evidence type="ECO:0000256" key="6">
    <source>
        <dbReference type="ARBA" id="ARBA00023274"/>
    </source>
</evidence>
<dbReference type="FunFam" id="3.40.50.790:FF:000001">
    <property type="entry name" value="50S ribosomal protein L1"/>
    <property type="match status" value="1"/>
</dbReference>
<dbReference type="GO" id="GO:0019843">
    <property type="term" value="F:rRNA binding"/>
    <property type="evidence" value="ECO:0007669"/>
    <property type="project" value="UniProtKB-KW"/>
</dbReference>
<gene>
    <name evidence="9" type="primary">rpl1</name>
</gene>
<protein>
    <recommendedName>
        <fullName evidence="8">Ribosomal protein</fullName>
    </recommendedName>
</protein>
<proteinExistence type="inferred from homology"/>
<dbReference type="RefSeq" id="YP_009541782.1">
    <property type="nucleotide sequence ID" value="NC_039978.1"/>
</dbReference>
<evidence type="ECO:0000256" key="3">
    <source>
        <dbReference type="ARBA" id="ARBA00022730"/>
    </source>
</evidence>
<evidence type="ECO:0000256" key="2">
    <source>
        <dbReference type="ARBA" id="ARBA00011838"/>
    </source>
</evidence>
<reference evidence="9" key="1">
    <citation type="journal article" date="2018" name="Genome Biol. Evol.">
        <title>Mitochondrial and Plastid Genomes from Coralline Red Algae Provide Insights into the Incongruent Evolutionary Histories of Organelles.</title>
        <authorList>
            <person name="Lee J."/>
            <person name="Song H.J."/>
            <person name="In Park S."/>
            <person name="Lee Y.M."/>
            <person name="Jeong S.Y."/>
            <person name="Oh Cho T."/>
            <person name="Kim J.H."/>
            <person name="Choi H.G."/>
            <person name="Choi C.G."/>
            <person name="Nelson W.A."/>
            <person name="Fredericq S."/>
            <person name="Bhattacharya D."/>
            <person name="Su Yoon H."/>
        </authorList>
    </citation>
    <scope>NUCLEOTIDE SEQUENCE</scope>
</reference>
<sequence>MKKFSRRYKNLKSKVQGTVYSPLEALKLLPKIASANFIETVEVHISLGLDPKYSDQQLRSSVVLPKGTGKSIIVAVIADGLQGQNAISAGADIVGYQDLINEIANGKVNFDKLIVPPSVMSSITKLGRILGPKGLMPSPKAGTVTDNLSLAISEFKAGRLEYRVDRTGIVHLPIGKVNFSVQDLLINLSTIKNSIEKKSSYRSPR</sequence>
<name>A0A3G3MGR0_9FLOR</name>
<comment type="subunit">
    <text evidence="2">Part of the 50S ribosomal subunit.</text>
</comment>
<keyword evidence="6 8" id="KW-0687">Ribonucleoprotein</keyword>
<dbReference type="GeneID" id="38463557"/>
<dbReference type="PIRSF" id="PIRSF002155">
    <property type="entry name" value="Ribosomal_L1"/>
    <property type="match status" value="1"/>
</dbReference>
<dbReference type="InterPro" id="IPR016095">
    <property type="entry name" value="Ribosomal_uL1_3-a/b-sand"/>
</dbReference>
<evidence type="ECO:0000313" key="9">
    <source>
        <dbReference type="EMBL" id="AYR05991.1"/>
    </source>
</evidence>
<evidence type="ECO:0000256" key="5">
    <source>
        <dbReference type="ARBA" id="ARBA00022980"/>
    </source>
</evidence>
<comment type="function">
    <text evidence="7">Binds directly to 23S rRNA. Might be involved in E site tRNA release.</text>
</comment>
<keyword evidence="9" id="KW-0934">Plastid</keyword>
<keyword evidence="5 8" id="KW-0689">Ribosomal protein</keyword>
<dbReference type="GO" id="GO:0015934">
    <property type="term" value="C:large ribosomal subunit"/>
    <property type="evidence" value="ECO:0007669"/>
    <property type="project" value="InterPro"/>
</dbReference>
<keyword evidence="3" id="KW-0699">rRNA-binding</keyword>
<dbReference type="Gene3D" id="3.30.190.20">
    <property type="match status" value="1"/>
</dbReference>
<dbReference type="EMBL" id="MH281628">
    <property type="protein sequence ID" value="AYR05991.1"/>
    <property type="molecule type" value="Genomic_DNA"/>
</dbReference>
<dbReference type="Gene3D" id="3.40.50.790">
    <property type="match status" value="1"/>
</dbReference>
<dbReference type="SUPFAM" id="SSF56808">
    <property type="entry name" value="Ribosomal protein L1"/>
    <property type="match status" value="1"/>
</dbReference>
<accession>A0A3G3MGR0</accession>
<dbReference type="InterPro" id="IPR023673">
    <property type="entry name" value="Ribosomal_uL1_CS"/>
</dbReference>
<dbReference type="GO" id="GO:0003735">
    <property type="term" value="F:structural constituent of ribosome"/>
    <property type="evidence" value="ECO:0007669"/>
    <property type="project" value="InterPro"/>
</dbReference>
<dbReference type="CDD" id="cd00403">
    <property type="entry name" value="Ribosomal_L1"/>
    <property type="match status" value="1"/>
</dbReference>
<dbReference type="InterPro" id="IPR023674">
    <property type="entry name" value="Ribosomal_uL1-like"/>
</dbReference>
<dbReference type="InterPro" id="IPR028364">
    <property type="entry name" value="Ribosomal_uL1/biogenesis"/>
</dbReference>
<dbReference type="PROSITE" id="PS01199">
    <property type="entry name" value="RIBOSOMAL_L1"/>
    <property type="match status" value="1"/>
</dbReference>
<dbReference type="AlphaFoldDB" id="A0A3G3MGR0"/>
<keyword evidence="4" id="KW-0694">RNA-binding</keyword>
<dbReference type="InterPro" id="IPR002143">
    <property type="entry name" value="Ribosomal_uL1"/>
</dbReference>